<organism evidence="1 2">
    <name type="scientific">Agathobacter rectalis</name>
    <dbReference type="NCBI Taxonomy" id="39491"/>
    <lineage>
        <taxon>Bacteria</taxon>
        <taxon>Bacillati</taxon>
        <taxon>Bacillota</taxon>
        <taxon>Clostridia</taxon>
        <taxon>Lachnospirales</taxon>
        <taxon>Lachnospiraceae</taxon>
        <taxon>Agathobacter</taxon>
    </lineage>
</organism>
<protein>
    <submittedName>
        <fullName evidence="1">Uncharacterized protein</fullName>
    </submittedName>
</protein>
<evidence type="ECO:0000313" key="1">
    <source>
        <dbReference type="EMBL" id="RHL00703.1"/>
    </source>
</evidence>
<dbReference type="AlphaFoldDB" id="A0A415HZU2"/>
<comment type="caution">
    <text evidence="1">The sequence shown here is derived from an EMBL/GenBank/DDBJ whole genome shotgun (WGS) entry which is preliminary data.</text>
</comment>
<name>A0A415HZU2_9FIRM</name>
<sequence length="117" mass="13073">MSKDSSVDTACSGSSEEIKIGAGVLDYISELGNIQAKILEAYTYSEQCVQNIESEDTYQGEAREEMLAFFKSLASNMQKMTFLYQAAGTYIQNAYNTMYYNEQQVVEWVIGQIGGNE</sequence>
<dbReference type="Proteomes" id="UP000286181">
    <property type="component" value="Unassembled WGS sequence"/>
</dbReference>
<accession>A0A415HZU2</accession>
<evidence type="ECO:0000313" key="2">
    <source>
        <dbReference type="Proteomes" id="UP000286181"/>
    </source>
</evidence>
<reference evidence="1 2" key="1">
    <citation type="submission" date="2018-08" db="EMBL/GenBank/DDBJ databases">
        <title>A genome reference for cultivated species of the human gut microbiota.</title>
        <authorList>
            <person name="Zou Y."/>
            <person name="Xue W."/>
            <person name="Luo G."/>
        </authorList>
    </citation>
    <scope>NUCLEOTIDE SEQUENCE [LARGE SCALE GENOMIC DNA]</scope>
    <source>
        <strain evidence="1 2">AF39-14AC</strain>
    </source>
</reference>
<gene>
    <name evidence="1" type="ORF">DW038_16160</name>
</gene>
<dbReference type="EMBL" id="QROF01000048">
    <property type="protein sequence ID" value="RHL00703.1"/>
    <property type="molecule type" value="Genomic_DNA"/>
</dbReference>
<proteinExistence type="predicted"/>